<protein>
    <submittedName>
        <fullName evidence="9">DHA2 family efflux MFS transporter permease subunit</fullName>
    </submittedName>
</protein>
<feature type="transmembrane region" description="Helical" evidence="7">
    <location>
        <begin position="198"/>
        <end position="216"/>
    </location>
</feature>
<evidence type="ECO:0000256" key="5">
    <source>
        <dbReference type="ARBA" id="ARBA00022989"/>
    </source>
</evidence>
<evidence type="ECO:0000313" key="10">
    <source>
        <dbReference type="Proteomes" id="UP000320216"/>
    </source>
</evidence>
<feature type="transmembrane region" description="Helical" evidence="7">
    <location>
        <begin position="43"/>
        <end position="61"/>
    </location>
</feature>
<organism evidence="9 10">
    <name type="scientific">Humibacter ginsenosidimutans</name>
    <dbReference type="NCBI Taxonomy" id="2599293"/>
    <lineage>
        <taxon>Bacteria</taxon>
        <taxon>Bacillati</taxon>
        <taxon>Actinomycetota</taxon>
        <taxon>Actinomycetes</taxon>
        <taxon>Micrococcales</taxon>
        <taxon>Microbacteriaceae</taxon>
        <taxon>Humibacter</taxon>
    </lineage>
</organism>
<feature type="transmembrane region" description="Helical" evidence="7">
    <location>
        <begin position="308"/>
        <end position="329"/>
    </location>
</feature>
<dbReference type="EMBL" id="CP042305">
    <property type="protein sequence ID" value="QDZ16207.1"/>
    <property type="molecule type" value="Genomic_DNA"/>
</dbReference>
<dbReference type="PRINTS" id="PR01036">
    <property type="entry name" value="TCRTETB"/>
</dbReference>
<comment type="subcellular location">
    <subcellularLocation>
        <location evidence="1">Cell membrane</location>
        <topology evidence="1">Multi-pass membrane protein</topology>
    </subcellularLocation>
</comment>
<feature type="transmembrane region" description="Helical" evidence="7">
    <location>
        <begin position="414"/>
        <end position="434"/>
    </location>
</feature>
<dbReference type="InterPro" id="IPR011701">
    <property type="entry name" value="MFS"/>
</dbReference>
<feature type="domain" description="Major facilitator superfamily (MFS) profile" evidence="8">
    <location>
        <begin position="7"/>
        <end position="470"/>
    </location>
</feature>
<evidence type="ECO:0000313" key="9">
    <source>
        <dbReference type="EMBL" id="QDZ16207.1"/>
    </source>
</evidence>
<evidence type="ECO:0000256" key="7">
    <source>
        <dbReference type="SAM" id="Phobius"/>
    </source>
</evidence>
<dbReference type="KEGG" id="huw:FPZ11_16855"/>
<dbReference type="OrthoDB" id="9781469at2"/>
<dbReference type="PANTHER" id="PTHR42718:SF39">
    <property type="entry name" value="ACTINORHODIN TRANSPORTER-RELATED"/>
    <property type="match status" value="1"/>
</dbReference>
<feature type="transmembrane region" description="Helical" evidence="7">
    <location>
        <begin position="336"/>
        <end position="358"/>
    </location>
</feature>
<dbReference type="InterPro" id="IPR036259">
    <property type="entry name" value="MFS_trans_sf"/>
</dbReference>
<keyword evidence="10" id="KW-1185">Reference proteome</keyword>
<feature type="transmembrane region" description="Helical" evidence="7">
    <location>
        <begin position="446"/>
        <end position="465"/>
    </location>
</feature>
<keyword evidence="6 7" id="KW-0472">Membrane</keyword>
<dbReference type="GO" id="GO:0022857">
    <property type="term" value="F:transmembrane transporter activity"/>
    <property type="evidence" value="ECO:0007669"/>
    <property type="project" value="InterPro"/>
</dbReference>
<feature type="transmembrane region" description="Helical" evidence="7">
    <location>
        <begin position="98"/>
        <end position="119"/>
    </location>
</feature>
<evidence type="ECO:0000256" key="4">
    <source>
        <dbReference type="ARBA" id="ARBA00022692"/>
    </source>
</evidence>
<dbReference type="AlphaFoldDB" id="A0A5B8M6K5"/>
<feature type="transmembrane region" description="Helical" evidence="7">
    <location>
        <begin position="228"/>
        <end position="246"/>
    </location>
</feature>
<accession>A0A5B8M6K5</accession>
<reference evidence="9 10" key="1">
    <citation type="submission" date="2019-07" db="EMBL/GenBank/DDBJ databases">
        <title>Full genome sequence of Humibacter sp. WJ7-1.</title>
        <authorList>
            <person name="Im W.-T."/>
        </authorList>
    </citation>
    <scope>NUCLEOTIDE SEQUENCE [LARGE SCALE GENOMIC DNA]</scope>
    <source>
        <strain evidence="9 10">WJ7-1</strain>
    </source>
</reference>
<name>A0A5B8M6K5_9MICO</name>
<dbReference type="RefSeq" id="WP_146322211.1">
    <property type="nucleotide sequence ID" value="NZ_CP042305.1"/>
</dbReference>
<keyword evidence="4 7" id="KW-0812">Transmembrane</keyword>
<evidence type="ECO:0000256" key="6">
    <source>
        <dbReference type="ARBA" id="ARBA00023136"/>
    </source>
</evidence>
<evidence type="ECO:0000256" key="1">
    <source>
        <dbReference type="ARBA" id="ARBA00004651"/>
    </source>
</evidence>
<dbReference type="InterPro" id="IPR020846">
    <property type="entry name" value="MFS_dom"/>
</dbReference>
<dbReference type="Gene3D" id="1.20.1250.20">
    <property type="entry name" value="MFS general substrate transporter like domains"/>
    <property type="match status" value="1"/>
</dbReference>
<proteinExistence type="predicted"/>
<feature type="transmembrane region" description="Helical" evidence="7">
    <location>
        <begin position="166"/>
        <end position="186"/>
    </location>
</feature>
<feature type="transmembrane region" description="Helical" evidence="7">
    <location>
        <begin position="73"/>
        <end position="92"/>
    </location>
</feature>
<evidence type="ECO:0000256" key="3">
    <source>
        <dbReference type="ARBA" id="ARBA00022475"/>
    </source>
</evidence>
<dbReference type="NCBIfam" id="TIGR00711">
    <property type="entry name" value="efflux_EmrB"/>
    <property type="match status" value="1"/>
</dbReference>
<sequence>MQRRTAAMVVLIVAGFMDLMDTTVVNVALPSMARDLPATAAQLQWIVGAYTLGLVGALVLGGRAGDLLGRRTVFLIGVVGFTLASLLAAVAPDAALLIAARAVQGVFAGAMVPQVLANVQVLYAPEERPAVFGLVGFITGTASVVGPVLSGWLVSSDAFGIGWRSVFAINVPVGVLLVVAAVLVVPNSRSEHPARLDIVGAVLITAAVLCLVLPLIDGRQEGWPLWSWLVLAASPVLLVGFALWELRQERRVDDRGTVPLIPPHLFRDRSYVAGSVVNLAFQAGLVGFFLFFTIYLQSALGYSAMQSGLSWLGFSLGTLTGSLAAVRFVAQHGRALITIGALMTAAGVTWLVLVAAVPSTAGGSPNGWDFVGGLVLAGLGMGLLIVPLFDVTLHAVPVADAGAASGALSTIQQIGGALGVAVIGAVFYAVAGAHPDPASLTAALHAAAWGCVVAFVLAAVASVLLKRSSSVRDVEGLVEAVRP</sequence>
<gene>
    <name evidence="9" type="ORF">FPZ11_16855</name>
</gene>
<evidence type="ECO:0000256" key="2">
    <source>
        <dbReference type="ARBA" id="ARBA00022448"/>
    </source>
</evidence>
<dbReference type="Gene3D" id="1.20.1720.10">
    <property type="entry name" value="Multidrug resistance protein D"/>
    <property type="match status" value="1"/>
</dbReference>
<feature type="transmembrane region" description="Helical" evidence="7">
    <location>
        <begin position="271"/>
        <end position="296"/>
    </location>
</feature>
<dbReference type="PROSITE" id="PS50850">
    <property type="entry name" value="MFS"/>
    <property type="match status" value="1"/>
</dbReference>
<dbReference type="PANTHER" id="PTHR42718">
    <property type="entry name" value="MAJOR FACILITATOR SUPERFAMILY MULTIDRUG TRANSPORTER MFSC"/>
    <property type="match status" value="1"/>
</dbReference>
<keyword evidence="5 7" id="KW-1133">Transmembrane helix</keyword>
<dbReference type="CDD" id="cd17321">
    <property type="entry name" value="MFS_MMR_MDR_like"/>
    <property type="match status" value="1"/>
</dbReference>
<keyword evidence="2" id="KW-0813">Transport</keyword>
<evidence type="ECO:0000259" key="8">
    <source>
        <dbReference type="PROSITE" id="PS50850"/>
    </source>
</evidence>
<dbReference type="SUPFAM" id="SSF103473">
    <property type="entry name" value="MFS general substrate transporter"/>
    <property type="match status" value="1"/>
</dbReference>
<dbReference type="Proteomes" id="UP000320216">
    <property type="component" value="Chromosome"/>
</dbReference>
<keyword evidence="3" id="KW-1003">Cell membrane</keyword>
<feature type="transmembrane region" description="Helical" evidence="7">
    <location>
        <begin position="131"/>
        <end position="154"/>
    </location>
</feature>
<dbReference type="GO" id="GO:0005886">
    <property type="term" value="C:plasma membrane"/>
    <property type="evidence" value="ECO:0007669"/>
    <property type="project" value="UniProtKB-SubCell"/>
</dbReference>
<feature type="transmembrane region" description="Helical" evidence="7">
    <location>
        <begin position="370"/>
        <end position="393"/>
    </location>
</feature>
<dbReference type="Pfam" id="PF07690">
    <property type="entry name" value="MFS_1"/>
    <property type="match status" value="1"/>
</dbReference>
<dbReference type="InterPro" id="IPR004638">
    <property type="entry name" value="EmrB-like"/>
</dbReference>